<evidence type="ECO:0000313" key="1">
    <source>
        <dbReference type="EMBL" id="RSU02841.1"/>
    </source>
</evidence>
<dbReference type="OrthoDB" id="1683105at2"/>
<name>A0A369B0Z9_9ENTE</name>
<sequence>MLLPTRMAVLNHVEKVGTANLEEVMESLKPSYGSEKQFNKELYLDHLMALEANGYLSLKNYRLGTDDELVLSFEITDDGRAAVGKYVPQEYR</sequence>
<dbReference type="GeneID" id="63146225"/>
<evidence type="ECO:0000313" key="2">
    <source>
        <dbReference type="Proteomes" id="UP000288197"/>
    </source>
</evidence>
<dbReference type="RefSeq" id="WP_086341667.1">
    <property type="nucleotide sequence ID" value="NZ_CP122523.1"/>
</dbReference>
<organism evidence="1 2">
    <name type="scientific">Vagococcus fluvialis</name>
    <dbReference type="NCBI Taxonomy" id="2738"/>
    <lineage>
        <taxon>Bacteria</taxon>
        <taxon>Bacillati</taxon>
        <taxon>Bacillota</taxon>
        <taxon>Bacilli</taxon>
        <taxon>Lactobacillales</taxon>
        <taxon>Enterococcaceae</taxon>
        <taxon>Vagococcus</taxon>
    </lineage>
</organism>
<protein>
    <submittedName>
        <fullName evidence="1">Uncharacterized protein</fullName>
    </submittedName>
</protein>
<keyword evidence="2" id="KW-1185">Reference proteome</keyword>
<dbReference type="AlphaFoldDB" id="A0A369B0Z9"/>
<proteinExistence type="predicted"/>
<reference evidence="1 2" key="1">
    <citation type="submission" date="2017-05" db="EMBL/GenBank/DDBJ databases">
        <title>Vagococcus spp. assemblies.</title>
        <authorList>
            <person name="Gulvik C.A."/>
        </authorList>
    </citation>
    <scope>NUCLEOTIDE SEQUENCE [LARGE SCALE GENOMIC DNA]</scope>
    <source>
        <strain evidence="1 2">NCFB 2497</strain>
    </source>
</reference>
<gene>
    <name evidence="1" type="ORF">CBF32_06130</name>
</gene>
<dbReference type="EMBL" id="NGJX01000004">
    <property type="protein sequence ID" value="RSU02841.1"/>
    <property type="molecule type" value="Genomic_DNA"/>
</dbReference>
<comment type="caution">
    <text evidence="1">The sequence shown here is derived from an EMBL/GenBank/DDBJ whole genome shotgun (WGS) entry which is preliminary data.</text>
</comment>
<accession>A0A369B0Z9</accession>
<dbReference type="Proteomes" id="UP000288197">
    <property type="component" value="Unassembled WGS sequence"/>
</dbReference>